<keyword evidence="2" id="KW-0479">Metal-binding</keyword>
<dbReference type="PANTHER" id="PTHR11124">
    <property type="entry name" value="VACUOLAR SORTING PROTEIN VPS29"/>
    <property type="match status" value="1"/>
</dbReference>
<reference evidence="4 5" key="1">
    <citation type="submission" date="2015-08" db="EMBL/GenBank/DDBJ databases">
        <authorList>
            <person name="Babu N.S."/>
            <person name="Beckwith C.J."/>
            <person name="Beseler K.G."/>
            <person name="Brison A."/>
            <person name="Carone J.V."/>
            <person name="Caskin T.P."/>
            <person name="Diamond M."/>
            <person name="Durham M.E."/>
            <person name="Foxe J.M."/>
            <person name="Go M."/>
            <person name="Henderson B.A."/>
            <person name="Jones I.B."/>
            <person name="McGettigan J.A."/>
            <person name="Micheletti S.J."/>
            <person name="Nasrallah M.E."/>
            <person name="Ortiz D."/>
            <person name="Piller C.R."/>
            <person name="Privatt S.R."/>
            <person name="Schneider S.L."/>
            <person name="Sharp S."/>
            <person name="Smith T.C."/>
            <person name="Stanton J.D."/>
            <person name="Ullery H.E."/>
            <person name="Wilson R.J."/>
            <person name="Serrano M.G."/>
            <person name="Buck G."/>
            <person name="Lee V."/>
            <person name="Wang Y."/>
            <person name="Carvalho R."/>
            <person name="Voegtly L."/>
            <person name="Shi R."/>
            <person name="Duckworth R."/>
            <person name="Johnson A."/>
            <person name="Loviza R."/>
            <person name="Walstead R."/>
            <person name="Shah Z."/>
            <person name="Kiflezghi M."/>
            <person name="Wade K."/>
            <person name="Ball S.L."/>
            <person name="Bradley K.W."/>
            <person name="Asai D.J."/>
            <person name="Bowman C.A."/>
            <person name="Russell D.A."/>
            <person name="Pope W.H."/>
            <person name="Jacobs-Sera D."/>
            <person name="Hendrix R.W."/>
            <person name="Hatfull G.F."/>
        </authorList>
    </citation>
    <scope>NUCLEOTIDE SEQUENCE [LARGE SCALE GENOMIC DNA]</scope>
    <source>
        <strain evidence="4 5">DSM 27648</strain>
    </source>
</reference>
<dbReference type="SUPFAM" id="SSF56300">
    <property type="entry name" value="Metallo-dependent phosphatases"/>
    <property type="match status" value="1"/>
</dbReference>
<protein>
    <recommendedName>
        <fullName evidence="2">Phosphoesterase</fullName>
        <ecNumber evidence="2">3.1.4.-</ecNumber>
    </recommendedName>
</protein>
<evidence type="ECO:0000259" key="3">
    <source>
        <dbReference type="Pfam" id="PF12850"/>
    </source>
</evidence>
<evidence type="ECO:0000313" key="4">
    <source>
        <dbReference type="EMBL" id="AKU95790.1"/>
    </source>
</evidence>
<gene>
    <name evidence="4" type="ORF">AKJ09_02454</name>
</gene>
<dbReference type="OrthoDB" id="9785951at2"/>
<dbReference type="InterPro" id="IPR024654">
    <property type="entry name" value="Calcineurin-like_PHP_lpxH"/>
</dbReference>
<dbReference type="InterPro" id="IPR029052">
    <property type="entry name" value="Metallo-depent_PP-like"/>
</dbReference>
<dbReference type="InterPro" id="IPR000979">
    <property type="entry name" value="Phosphodiesterase_MJ0936/Vps29"/>
</dbReference>
<dbReference type="GO" id="GO:0016787">
    <property type="term" value="F:hydrolase activity"/>
    <property type="evidence" value="ECO:0007669"/>
    <property type="project" value="UniProtKB-UniRule"/>
</dbReference>
<dbReference type="Gene3D" id="3.60.21.10">
    <property type="match status" value="1"/>
</dbReference>
<sequence length="195" mass="21073">MAKAKSKSASKLVTRHEKVCLENGALHLVVVADTHSLPHERSPELIAGEHPDRILHAGDIGDTSVLTDLAKIAPLSAVRGNIDTNDGVLPDALVLDIVENDESLFKVLLMHIAVYGPKIRADAAQLARAEGASIIVCGHSHVPFIGRDRGLTVFNPGSIGPRRFHLPIVFGVLDVKDRRVSMKHVDCETGQTWLP</sequence>
<keyword evidence="5" id="KW-1185">Reference proteome</keyword>
<evidence type="ECO:0000256" key="2">
    <source>
        <dbReference type="RuleBase" id="RU362039"/>
    </source>
</evidence>
<dbReference type="STRING" id="1391654.AKJ09_02454"/>
<comment type="cofactor">
    <cofactor evidence="2">
        <name>a divalent metal cation</name>
        <dbReference type="ChEBI" id="CHEBI:60240"/>
    </cofactor>
</comment>
<dbReference type="EC" id="3.1.4.-" evidence="2"/>
<organism evidence="4 5">
    <name type="scientific">Labilithrix luteola</name>
    <dbReference type="NCBI Taxonomy" id="1391654"/>
    <lineage>
        <taxon>Bacteria</taxon>
        <taxon>Pseudomonadati</taxon>
        <taxon>Myxococcota</taxon>
        <taxon>Polyangia</taxon>
        <taxon>Polyangiales</taxon>
        <taxon>Labilitrichaceae</taxon>
        <taxon>Labilithrix</taxon>
    </lineage>
</organism>
<dbReference type="RefSeq" id="WP_146647177.1">
    <property type="nucleotide sequence ID" value="NZ_CP012333.1"/>
</dbReference>
<dbReference type="GO" id="GO:0046872">
    <property type="term" value="F:metal ion binding"/>
    <property type="evidence" value="ECO:0007669"/>
    <property type="project" value="UniProtKB-KW"/>
</dbReference>
<dbReference type="NCBIfam" id="TIGR00040">
    <property type="entry name" value="yfcE"/>
    <property type="match status" value="1"/>
</dbReference>
<dbReference type="AlphaFoldDB" id="A0A0K1PQH2"/>
<evidence type="ECO:0000256" key="1">
    <source>
        <dbReference type="ARBA" id="ARBA00008950"/>
    </source>
</evidence>
<feature type="domain" description="Calcineurin-like phosphoesterase" evidence="3">
    <location>
        <begin position="27"/>
        <end position="177"/>
    </location>
</feature>
<dbReference type="KEGG" id="llu:AKJ09_02454"/>
<accession>A0A0K1PQH2</accession>
<name>A0A0K1PQH2_9BACT</name>
<dbReference type="EMBL" id="CP012333">
    <property type="protein sequence ID" value="AKU95790.1"/>
    <property type="molecule type" value="Genomic_DNA"/>
</dbReference>
<comment type="similarity">
    <text evidence="1 2">Belongs to the metallophosphoesterase superfamily. YfcE family.</text>
</comment>
<dbReference type="Pfam" id="PF12850">
    <property type="entry name" value="Metallophos_2"/>
    <property type="match status" value="1"/>
</dbReference>
<evidence type="ECO:0000313" key="5">
    <source>
        <dbReference type="Proteomes" id="UP000064967"/>
    </source>
</evidence>
<dbReference type="Proteomes" id="UP000064967">
    <property type="component" value="Chromosome"/>
</dbReference>
<proteinExistence type="inferred from homology"/>